<dbReference type="AlphaFoldDB" id="A0A4R3HYB3"/>
<reference evidence="1 2" key="1">
    <citation type="submission" date="2019-03" db="EMBL/GenBank/DDBJ databases">
        <title>Genomic Encyclopedia of Type Strains, Phase IV (KMG-IV): sequencing the most valuable type-strain genomes for metagenomic binning, comparative biology and taxonomic classification.</title>
        <authorList>
            <person name="Goeker M."/>
        </authorList>
    </citation>
    <scope>NUCLEOTIDE SEQUENCE [LARGE SCALE GENOMIC DNA]</scope>
    <source>
        <strain evidence="1 2">DSM 7445</strain>
    </source>
</reference>
<evidence type="ECO:0000313" key="2">
    <source>
        <dbReference type="Proteomes" id="UP000295382"/>
    </source>
</evidence>
<sequence>MICQLPDSQSERARLRYCEQKYKRCGPLHICERNEVPSTRYNADWQMFAC</sequence>
<accession>A0A4R3HYB3</accession>
<name>A0A4R3HYB3_PAULE</name>
<comment type="caution">
    <text evidence="1">The sequence shown here is derived from an EMBL/GenBank/DDBJ whole genome shotgun (WGS) entry which is preliminary data.</text>
</comment>
<proteinExistence type="predicted"/>
<gene>
    <name evidence="1" type="ORF">EDC30_1068</name>
</gene>
<organism evidence="1 2">
    <name type="scientific">Paucimonas lemoignei</name>
    <name type="common">Pseudomonas lemoignei</name>
    <dbReference type="NCBI Taxonomy" id="29443"/>
    <lineage>
        <taxon>Bacteria</taxon>
        <taxon>Pseudomonadati</taxon>
        <taxon>Pseudomonadota</taxon>
        <taxon>Betaproteobacteria</taxon>
        <taxon>Burkholderiales</taxon>
        <taxon>Burkholderiaceae</taxon>
        <taxon>Paucimonas</taxon>
    </lineage>
</organism>
<dbReference type="EMBL" id="SLZQ01000006">
    <property type="protein sequence ID" value="TCS36469.1"/>
    <property type="molecule type" value="Genomic_DNA"/>
</dbReference>
<evidence type="ECO:0000313" key="1">
    <source>
        <dbReference type="EMBL" id="TCS36469.1"/>
    </source>
</evidence>
<dbReference type="Proteomes" id="UP000295382">
    <property type="component" value="Unassembled WGS sequence"/>
</dbReference>
<keyword evidence="2" id="KW-1185">Reference proteome</keyword>
<protein>
    <submittedName>
        <fullName evidence="1">Uncharacterized protein</fullName>
    </submittedName>
</protein>